<protein>
    <submittedName>
        <fullName evidence="2">Uncharacterized protein</fullName>
    </submittedName>
</protein>
<accession>A0A077WX12</accession>
<proteinExistence type="predicted"/>
<feature type="chain" id="PRO_5001726520" evidence="1">
    <location>
        <begin position="21"/>
        <end position="83"/>
    </location>
</feature>
<sequence>MKFLSIALVCAIAVATSVTAQGDKKPCEGRNEQECTEPECQPIKNKILGRTDGKPFHESNAPIIWGFNYCIDPNAQDGEPDGY</sequence>
<dbReference type="OrthoDB" id="2298797at2759"/>
<dbReference type="AlphaFoldDB" id="A0A077WX12"/>
<evidence type="ECO:0000313" key="2">
    <source>
        <dbReference type="EMBL" id="CDS11800.1"/>
    </source>
</evidence>
<organism evidence="2">
    <name type="scientific">Lichtheimia ramosa</name>
    <dbReference type="NCBI Taxonomy" id="688394"/>
    <lineage>
        <taxon>Eukaryota</taxon>
        <taxon>Fungi</taxon>
        <taxon>Fungi incertae sedis</taxon>
        <taxon>Mucoromycota</taxon>
        <taxon>Mucoromycotina</taxon>
        <taxon>Mucoromycetes</taxon>
        <taxon>Mucorales</taxon>
        <taxon>Lichtheimiaceae</taxon>
        <taxon>Lichtheimia</taxon>
    </lineage>
</organism>
<keyword evidence="1" id="KW-0732">Signal</keyword>
<evidence type="ECO:0000256" key="1">
    <source>
        <dbReference type="SAM" id="SignalP"/>
    </source>
</evidence>
<reference evidence="2" key="1">
    <citation type="journal article" date="2014" name="Genome Announc.">
        <title>De novo whole-genome sequence and genome annotation of Lichtheimia ramosa.</title>
        <authorList>
            <person name="Linde J."/>
            <person name="Schwartze V."/>
            <person name="Binder U."/>
            <person name="Lass-Florl C."/>
            <person name="Voigt K."/>
            <person name="Horn F."/>
        </authorList>
    </citation>
    <scope>NUCLEOTIDE SEQUENCE</scope>
    <source>
        <strain evidence="2">JMRC FSU:6197</strain>
    </source>
</reference>
<dbReference type="EMBL" id="LK023349">
    <property type="protein sequence ID" value="CDS11800.1"/>
    <property type="molecule type" value="Genomic_DNA"/>
</dbReference>
<name>A0A077WX12_9FUNG</name>
<gene>
    <name evidence="2" type="ORF">LRAMOSA11444</name>
</gene>
<feature type="signal peptide" evidence="1">
    <location>
        <begin position="1"/>
        <end position="20"/>
    </location>
</feature>